<evidence type="ECO:0000313" key="11">
    <source>
        <dbReference type="EMBL" id="ARX81279.1"/>
    </source>
</evidence>
<dbReference type="PROSITE" id="PS50893">
    <property type="entry name" value="ABC_TRANSPORTER_2"/>
    <property type="match status" value="2"/>
</dbReference>
<dbReference type="GO" id="GO:0005886">
    <property type="term" value="C:plasma membrane"/>
    <property type="evidence" value="ECO:0007669"/>
    <property type="project" value="UniProtKB-SubCell"/>
</dbReference>
<evidence type="ECO:0000259" key="10">
    <source>
        <dbReference type="PROSITE" id="PS50893"/>
    </source>
</evidence>
<evidence type="ECO:0000313" key="12">
    <source>
        <dbReference type="Proteomes" id="UP000195880"/>
    </source>
</evidence>
<name>A0A1Z1W4F4_9ACTN</name>
<dbReference type="PANTHER" id="PTHR43790">
    <property type="entry name" value="CARBOHYDRATE TRANSPORT ATP-BINDING PROTEIN MG119-RELATED"/>
    <property type="match status" value="1"/>
</dbReference>
<dbReference type="STRING" id="67267.GCA_000716675_02727"/>
<dbReference type="SUPFAM" id="SSF52540">
    <property type="entry name" value="P-loop containing nucleoside triphosphate hydrolases"/>
    <property type="match status" value="2"/>
</dbReference>
<dbReference type="InterPro" id="IPR003439">
    <property type="entry name" value="ABC_transporter-like_ATP-bd"/>
</dbReference>
<feature type="compositionally biased region" description="Low complexity" evidence="9">
    <location>
        <begin position="496"/>
        <end position="506"/>
    </location>
</feature>
<feature type="region of interest" description="Disordered" evidence="9">
    <location>
        <begin position="496"/>
        <end position="544"/>
    </location>
</feature>
<dbReference type="AlphaFoldDB" id="A0A1Z1W4F4"/>
<evidence type="ECO:0000256" key="3">
    <source>
        <dbReference type="ARBA" id="ARBA00022475"/>
    </source>
</evidence>
<dbReference type="FunFam" id="3.40.50.300:FF:000127">
    <property type="entry name" value="Ribose import ATP-binding protein RbsA"/>
    <property type="match status" value="1"/>
</dbReference>
<dbReference type="CDD" id="cd03215">
    <property type="entry name" value="ABC_Carb_Monos_II"/>
    <property type="match status" value="1"/>
</dbReference>
<comment type="subcellular location">
    <subcellularLocation>
        <location evidence="1">Cell membrane</location>
        <topology evidence="1">Peripheral membrane protein</topology>
    </subcellularLocation>
</comment>
<feature type="compositionally biased region" description="Pro residues" evidence="9">
    <location>
        <begin position="522"/>
        <end position="537"/>
    </location>
</feature>
<feature type="domain" description="ABC transporter" evidence="10">
    <location>
        <begin position="259"/>
        <end position="501"/>
    </location>
</feature>
<evidence type="ECO:0000256" key="4">
    <source>
        <dbReference type="ARBA" id="ARBA00022737"/>
    </source>
</evidence>
<accession>A0A1Z1W4F4</accession>
<dbReference type="PANTHER" id="PTHR43790:SF9">
    <property type="entry name" value="GALACTOFURANOSE TRANSPORTER ATP-BINDING PROTEIN YTFR"/>
    <property type="match status" value="1"/>
</dbReference>
<dbReference type="SMART" id="SM00382">
    <property type="entry name" value="AAA"/>
    <property type="match status" value="2"/>
</dbReference>
<dbReference type="InterPro" id="IPR003593">
    <property type="entry name" value="AAA+_ATPase"/>
</dbReference>
<dbReference type="PROSITE" id="PS00211">
    <property type="entry name" value="ABC_TRANSPORTER_1"/>
    <property type="match status" value="1"/>
</dbReference>
<feature type="domain" description="ABC transporter" evidence="10">
    <location>
        <begin position="14"/>
        <end position="250"/>
    </location>
</feature>
<keyword evidence="5" id="KW-0547">Nucleotide-binding</keyword>
<evidence type="ECO:0000256" key="5">
    <source>
        <dbReference type="ARBA" id="ARBA00022741"/>
    </source>
</evidence>
<dbReference type="KEGG" id="salf:SMD44_00677"/>
<dbReference type="Gene3D" id="3.40.50.300">
    <property type="entry name" value="P-loop containing nucleotide triphosphate hydrolases"/>
    <property type="match status" value="2"/>
</dbReference>
<dbReference type="InterPro" id="IPR017871">
    <property type="entry name" value="ABC_transporter-like_CS"/>
</dbReference>
<organism evidence="11 12">
    <name type="scientific">Streptomyces alboflavus</name>
    <dbReference type="NCBI Taxonomy" id="67267"/>
    <lineage>
        <taxon>Bacteria</taxon>
        <taxon>Bacillati</taxon>
        <taxon>Actinomycetota</taxon>
        <taxon>Actinomycetes</taxon>
        <taxon>Kitasatosporales</taxon>
        <taxon>Streptomycetaceae</taxon>
        <taxon>Streptomyces</taxon>
    </lineage>
</organism>
<keyword evidence="8" id="KW-0472">Membrane</keyword>
<dbReference type="InterPro" id="IPR050107">
    <property type="entry name" value="ABC_carbohydrate_import_ATPase"/>
</dbReference>
<evidence type="ECO:0000256" key="8">
    <source>
        <dbReference type="ARBA" id="ARBA00023136"/>
    </source>
</evidence>
<reference evidence="11 12" key="1">
    <citation type="submission" date="2017-05" db="EMBL/GenBank/DDBJ databases">
        <title>Streptomyces alboflavus Genome sequencing and assembly.</title>
        <authorList>
            <person name="Wang Y."/>
            <person name="Du B."/>
            <person name="Ding Y."/>
            <person name="Liu H."/>
            <person name="Hou Q."/>
            <person name="Liu K."/>
            <person name="Wang C."/>
            <person name="Yao L."/>
        </authorList>
    </citation>
    <scope>NUCLEOTIDE SEQUENCE [LARGE SCALE GENOMIC DNA]</scope>
    <source>
        <strain evidence="11 12">MDJK44</strain>
    </source>
</reference>
<keyword evidence="4" id="KW-0677">Repeat</keyword>
<dbReference type="Pfam" id="PF00005">
    <property type="entry name" value="ABC_tran"/>
    <property type="match status" value="2"/>
</dbReference>
<dbReference type="CDD" id="cd03216">
    <property type="entry name" value="ABC_Carb_Monos_I"/>
    <property type="match status" value="1"/>
</dbReference>
<dbReference type="eggNOG" id="COG1129">
    <property type="taxonomic scope" value="Bacteria"/>
</dbReference>
<evidence type="ECO:0000256" key="1">
    <source>
        <dbReference type="ARBA" id="ARBA00004202"/>
    </source>
</evidence>
<proteinExistence type="predicted"/>
<gene>
    <name evidence="11" type="primary">rbsA</name>
    <name evidence="11" type="ORF">SMD44_00677</name>
</gene>
<evidence type="ECO:0000256" key="7">
    <source>
        <dbReference type="ARBA" id="ARBA00022967"/>
    </source>
</evidence>
<protein>
    <submittedName>
        <fullName evidence="11">Sugar ABC transporter ATPase</fullName>
    </submittedName>
</protein>
<evidence type="ECO:0000256" key="2">
    <source>
        <dbReference type="ARBA" id="ARBA00022448"/>
    </source>
</evidence>
<keyword evidence="12" id="KW-1185">Reference proteome</keyword>
<keyword evidence="7" id="KW-1278">Translocase</keyword>
<dbReference type="GO" id="GO:0016887">
    <property type="term" value="F:ATP hydrolysis activity"/>
    <property type="evidence" value="ECO:0007669"/>
    <property type="project" value="InterPro"/>
</dbReference>
<dbReference type="InterPro" id="IPR027417">
    <property type="entry name" value="P-loop_NTPase"/>
</dbReference>
<keyword evidence="3" id="KW-1003">Cell membrane</keyword>
<keyword evidence="2" id="KW-0813">Transport</keyword>
<evidence type="ECO:0000256" key="9">
    <source>
        <dbReference type="SAM" id="MobiDB-lite"/>
    </source>
</evidence>
<sequence>MQAMHAKQATHTMLAMHGVSKSFLGVRVLHGVSLDLAAGEVHALVGENGAGKSTLMKVLAGEHVPDEGVITLDGRRHHFSHPAQAQAAGIGIIHQEFALLEHRTVAENVFLGREPTRYGLVDRRAMEDRTARLLADLGEDGIGPRTYVRDLSVARQQTVEIVKALASDVRVLVMDEPTAPLADHEAGLLHALVRRLAARGLGILYISHRLREVFELSQRVTVLKDGRHVTTVRTEDTDTDRIVRAMVGRELSAYYPPRARPEEVGRTRLAVRGGGNARLTGIDLTLRAGEITGVAGLQGAGRTSLARALFGAAPFTTGTMTVDGAALRPSAPRQAIRAGVALVTEDRKAEGLALRQSVRDNALLVTRAVPDRERPPAARELTALLEKVRLQARGEHQETRFLSGGNQQKVVIAKWLAARPRVLLFDEPTRGVDVGAKAAIHTLVRDLAREGLAVLIVSSELPELIGMSDRILVMAEGRVAGELPAGATEEEVMRLATAGSQGAATTGPGGAAPDGPTSDGATPPPPSPDPTPPPSAPTPQEGAA</sequence>
<evidence type="ECO:0000256" key="6">
    <source>
        <dbReference type="ARBA" id="ARBA00022840"/>
    </source>
</evidence>
<dbReference type="Proteomes" id="UP000195880">
    <property type="component" value="Chromosome"/>
</dbReference>
<keyword evidence="6" id="KW-0067">ATP-binding</keyword>
<dbReference type="EMBL" id="CP021748">
    <property type="protein sequence ID" value="ARX81279.1"/>
    <property type="molecule type" value="Genomic_DNA"/>
</dbReference>
<dbReference type="GO" id="GO:0005524">
    <property type="term" value="F:ATP binding"/>
    <property type="evidence" value="ECO:0007669"/>
    <property type="project" value="UniProtKB-KW"/>
</dbReference>